<organism evidence="2">
    <name type="scientific">marine sediment metagenome</name>
    <dbReference type="NCBI Taxonomy" id="412755"/>
    <lineage>
        <taxon>unclassified sequences</taxon>
        <taxon>metagenomes</taxon>
        <taxon>ecological metagenomes</taxon>
    </lineage>
</organism>
<reference evidence="2" key="1">
    <citation type="journal article" date="2015" name="Nature">
        <title>Complex archaea that bridge the gap between prokaryotes and eukaryotes.</title>
        <authorList>
            <person name="Spang A."/>
            <person name="Saw J.H."/>
            <person name="Jorgensen S.L."/>
            <person name="Zaremba-Niedzwiedzka K."/>
            <person name="Martijn J."/>
            <person name="Lind A.E."/>
            <person name="van Eijk R."/>
            <person name="Schleper C."/>
            <person name="Guy L."/>
            <person name="Ettema T.J."/>
        </authorList>
    </citation>
    <scope>NUCLEOTIDE SEQUENCE</scope>
</reference>
<dbReference type="EMBL" id="LAZR01056130">
    <property type="protein sequence ID" value="KKK74836.1"/>
    <property type="molecule type" value="Genomic_DNA"/>
</dbReference>
<comment type="caution">
    <text evidence="2">The sequence shown here is derived from an EMBL/GenBank/DDBJ whole genome shotgun (WGS) entry which is preliminary data.</text>
</comment>
<proteinExistence type="predicted"/>
<dbReference type="AlphaFoldDB" id="A0A0F9ARL2"/>
<sequence>MRKQRNQKKAQVTVWIFALVFLFMIALIYIIMTKPFLLIRDKFEGNFTGTEFEETFTRLNTFWRIWPILVVLGVFLWAVLSTIKQNPQFPQL</sequence>
<feature type="transmembrane region" description="Helical" evidence="1">
    <location>
        <begin position="12"/>
        <end position="32"/>
    </location>
</feature>
<protein>
    <submittedName>
        <fullName evidence="2">Uncharacterized protein</fullName>
    </submittedName>
</protein>
<feature type="transmembrane region" description="Helical" evidence="1">
    <location>
        <begin position="65"/>
        <end position="83"/>
    </location>
</feature>
<keyword evidence="1" id="KW-1133">Transmembrane helix</keyword>
<evidence type="ECO:0000256" key="1">
    <source>
        <dbReference type="SAM" id="Phobius"/>
    </source>
</evidence>
<accession>A0A0F9ARL2</accession>
<keyword evidence="1" id="KW-0812">Transmembrane</keyword>
<name>A0A0F9ARL2_9ZZZZ</name>
<keyword evidence="1" id="KW-0472">Membrane</keyword>
<evidence type="ECO:0000313" key="2">
    <source>
        <dbReference type="EMBL" id="KKK74836.1"/>
    </source>
</evidence>
<gene>
    <name evidence="2" type="ORF">LCGC14_2879770</name>
</gene>